<accession>A0A9N8HAZ5</accession>
<name>A0A9N8HAZ5_9STRA</name>
<proteinExistence type="predicted"/>
<gene>
    <name evidence="1" type="ORF">SEMRO_165_G073760.1</name>
</gene>
<evidence type="ECO:0000313" key="2">
    <source>
        <dbReference type="Proteomes" id="UP001153069"/>
    </source>
</evidence>
<reference evidence="1" key="1">
    <citation type="submission" date="2020-06" db="EMBL/GenBank/DDBJ databases">
        <authorList>
            <consortium name="Plant Systems Biology data submission"/>
        </authorList>
    </citation>
    <scope>NUCLEOTIDE SEQUENCE</scope>
    <source>
        <strain evidence="1">D6</strain>
    </source>
</reference>
<comment type="caution">
    <text evidence="1">The sequence shown here is derived from an EMBL/GenBank/DDBJ whole genome shotgun (WGS) entry which is preliminary data.</text>
</comment>
<sequence>MFTNIADGLKVNQTVKQFTMRLTAACVPVPLTTARVTHANDVKDVMKIFADAMKHNYCLTKCKLNIGIWVPRPTGLGSDYVVLPLESWDATRMIEMYTKLNQDGLRSKLEREECNNPHLWTHALGTFADDLDCIFTYVGADQSYVSLSNGVFVEYLE</sequence>
<dbReference type="Proteomes" id="UP001153069">
    <property type="component" value="Unassembled WGS sequence"/>
</dbReference>
<evidence type="ECO:0000313" key="1">
    <source>
        <dbReference type="EMBL" id="CAB9503413.1"/>
    </source>
</evidence>
<protein>
    <submittedName>
        <fullName evidence="1">Uncharacterized protein</fullName>
    </submittedName>
</protein>
<keyword evidence="2" id="KW-1185">Reference proteome</keyword>
<dbReference type="EMBL" id="CAICTM010000164">
    <property type="protein sequence ID" value="CAB9503413.1"/>
    <property type="molecule type" value="Genomic_DNA"/>
</dbReference>
<organism evidence="1 2">
    <name type="scientific">Seminavis robusta</name>
    <dbReference type="NCBI Taxonomy" id="568900"/>
    <lineage>
        <taxon>Eukaryota</taxon>
        <taxon>Sar</taxon>
        <taxon>Stramenopiles</taxon>
        <taxon>Ochrophyta</taxon>
        <taxon>Bacillariophyta</taxon>
        <taxon>Bacillariophyceae</taxon>
        <taxon>Bacillariophycidae</taxon>
        <taxon>Naviculales</taxon>
        <taxon>Naviculaceae</taxon>
        <taxon>Seminavis</taxon>
    </lineage>
</organism>
<dbReference type="AlphaFoldDB" id="A0A9N8HAZ5"/>